<dbReference type="PRINTS" id="PR00160">
    <property type="entry name" value="GLUTAREDOXIN"/>
</dbReference>
<dbReference type="CDD" id="cd03418">
    <property type="entry name" value="GRX_GRXb_1_3_like"/>
    <property type="match status" value="1"/>
</dbReference>
<protein>
    <recommendedName>
        <fullName evidence="4">Glutaredoxin domain-containing protein</fullName>
    </recommendedName>
</protein>
<comment type="similarity">
    <text evidence="1">Belongs to the glutaredoxin family.</text>
</comment>
<dbReference type="NCBIfam" id="TIGR02181">
    <property type="entry name" value="GRX_bact"/>
    <property type="match status" value="1"/>
</dbReference>
<feature type="domain" description="Glutaredoxin" evidence="4">
    <location>
        <begin position="4"/>
        <end position="64"/>
    </location>
</feature>
<reference evidence="5" key="1">
    <citation type="submission" date="2018-05" db="EMBL/GenBank/DDBJ databases">
        <authorList>
            <person name="Lanie J.A."/>
            <person name="Ng W.-L."/>
            <person name="Kazmierczak K.M."/>
            <person name="Andrzejewski T.M."/>
            <person name="Davidsen T.M."/>
            <person name="Wayne K.J."/>
            <person name="Tettelin H."/>
            <person name="Glass J.I."/>
            <person name="Rusch D."/>
            <person name="Podicherti R."/>
            <person name="Tsui H.-C.T."/>
            <person name="Winkler M.E."/>
        </authorList>
    </citation>
    <scope>NUCLEOTIDE SEQUENCE</scope>
</reference>
<dbReference type="PANTHER" id="PTHR34386">
    <property type="entry name" value="GLUTAREDOXIN"/>
    <property type="match status" value="1"/>
</dbReference>
<keyword evidence="3" id="KW-0249">Electron transport</keyword>
<evidence type="ECO:0000313" key="5">
    <source>
        <dbReference type="EMBL" id="SVD77315.1"/>
    </source>
</evidence>
<evidence type="ECO:0000256" key="3">
    <source>
        <dbReference type="ARBA" id="ARBA00022982"/>
    </source>
</evidence>
<dbReference type="AlphaFoldDB" id="A0A382Y387"/>
<evidence type="ECO:0000256" key="2">
    <source>
        <dbReference type="ARBA" id="ARBA00022448"/>
    </source>
</evidence>
<dbReference type="EMBL" id="UINC01172304">
    <property type="protein sequence ID" value="SVD77315.1"/>
    <property type="molecule type" value="Genomic_DNA"/>
</dbReference>
<dbReference type="SUPFAM" id="SSF52833">
    <property type="entry name" value="Thioredoxin-like"/>
    <property type="match status" value="1"/>
</dbReference>
<dbReference type="GO" id="GO:0009055">
    <property type="term" value="F:electron transfer activity"/>
    <property type="evidence" value="ECO:0007669"/>
    <property type="project" value="TreeGrafter"/>
</dbReference>
<dbReference type="Gene3D" id="3.40.30.10">
    <property type="entry name" value="Glutaredoxin"/>
    <property type="match status" value="1"/>
</dbReference>
<dbReference type="GO" id="GO:0045454">
    <property type="term" value="P:cell redox homeostasis"/>
    <property type="evidence" value="ECO:0007669"/>
    <property type="project" value="InterPro"/>
</dbReference>
<dbReference type="InterPro" id="IPR051548">
    <property type="entry name" value="Grx-like_ET"/>
</dbReference>
<dbReference type="InterPro" id="IPR011900">
    <property type="entry name" value="GRX_bact"/>
</dbReference>
<proteinExistence type="inferred from homology"/>
<dbReference type="PANTHER" id="PTHR34386:SF1">
    <property type="entry name" value="GLUTAREDOXIN-LIKE PROTEIN NRDH"/>
    <property type="match status" value="1"/>
</dbReference>
<dbReference type="InterPro" id="IPR002109">
    <property type="entry name" value="Glutaredoxin"/>
</dbReference>
<keyword evidence="2" id="KW-0813">Transport</keyword>
<name>A0A382Y387_9ZZZZ</name>
<evidence type="ECO:0000259" key="4">
    <source>
        <dbReference type="Pfam" id="PF00462"/>
    </source>
</evidence>
<gene>
    <name evidence="5" type="ORF">METZ01_LOCUS430169</name>
</gene>
<organism evidence="5">
    <name type="scientific">marine metagenome</name>
    <dbReference type="NCBI Taxonomy" id="408172"/>
    <lineage>
        <taxon>unclassified sequences</taxon>
        <taxon>metagenomes</taxon>
        <taxon>ecological metagenomes</taxon>
    </lineage>
</organism>
<sequence length="82" mass="9588">MKNITMYTGPMCNFCDAAKRLLSRNNLKYEEIDISTKDGLRDEMIKKANGKRTIPQIFFDKYHVGGYVELRELEKKGELKKI</sequence>
<accession>A0A382Y387</accession>
<dbReference type="InterPro" id="IPR036249">
    <property type="entry name" value="Thioredoxin-like_sf"/>
</dbReference>
<feature type="non-terminal residue" evidence="5">
    <location>
        <position position="82"/>
    </location>
</feature>
<dbReference type="PROSITE" id="PS51354">
    <property type="entry name" value="GLUTAREDOXIN_2"/>
    <property type="match status" value="1"/>
</dbReference>
<dbReference type="InterPro" id="IPR014025">
    <property type="entry name" value="Glutaredoxin_subgr"/>
</dbReference>
<evidence type="ECO:0000256" key="1">
    <source>
        <dbReference type="ARBA" id="ARBA00007787"/>
    </source>
</evidence>
<dbReference type="Pfam" id="PF00462">
    <property type="entry name" value="Glutaredoxin"/>
    <property type="match status" value="1"/>
</dbReference>